<accession>A0A4Y6PM62</accession>
<name>A0A4Y6PM62_PERCE</name>
<sequence length="718" mass="79353">MRCWTDGNRSVFREGRRLDWVKDGVARSLDGFDEASSYGPFDALAVHPSKDVVWIGGDRCATWRVDMSTGERRRFDTTVADLCYVNEDEIWAVSGTDSSTGVSGSRRMLRFGDSAAAAPTEFELPATRPVRWPYGPAYAYGAAPADGQRLSPFEEIRITTTRHGICIASSGGFIWGFPNDAAPFGWQVAPVYQGWLVARLTDEGVLATALQNGRTGEIVLFDHDGCWYDAFDTQWRSISPAVPVVDGYLVGWDADSARVLAGHPMQTVIEGVVGARITDLEVADDGSFAVWVGPGERGSIRRKDGQWVSRRSEDIYDADVLRRVADPVVSLARWTWERIDAPSIPELSPAVPDPERTEELVETVRQARDTDSPATREKLLAEANRQFPWHPWKDEDLRKPKESVYWRLMRETAPPRPTRRQMRALAARLLDPDLSDFEHFHARACLSGSPHAEVDGRDVDDVLDSALRGPEEQVSISGRNYRVRRARLSGALDNSGVRWTAIVDLFDGPTIALETQALAPQSLTGAVESNAGKSTAEGTVGEDPVSRARLEVDRDGDHAHRLMGESRDPTMWFECTANFRGLVLPTCDHVADAVALAARHVDLTGWYAESIDGGVRLSVFEADLHHPMACENPAPDPAAHQLIDRLVVEDLLLIDRPFTDDELRTIQWALFAGGSVDERAELIEDALFELDAVAELFGTTDDFARVVAATLGELGRHD</sequence>
<gene>
    <name evidence="1" type="ORF">FIV42_01055</name>
</gene>
<dbReference type="Proteomes" id="UP000315995">
    <property type="component" value="Chromosome"/>
</dbReference>
<protein>
    <submittedName>
        <fullName evidence="1">Uncharacterized protein</fullName>
    </submittedName>
</protein>
<keyword evidence="2" id="KW-1185">Reference proteome</keyword>
<evidence type="ECO:0000313" key="1">
    <source>
        <dbReference type="EMBL" id="QDG49371.1"/>
    </source>
</evidence>
<accession>A0A5B8XXB9</accession>
<evidence type="ECO:0000313" key="2">
    <source>
        <dbReference type="Proteomes" id="UP000315995"/>
    </source>
</evidence>
<dbReference type="AlphaFoldDB" id="A0A4Y6PM62"/>
<organism evidence="1 2">
    <name type="scientific">Persicimonas caeni</name>
    <dbReference type="NCBI Taxonomy" id="2292766"/>
    <lineage>
        <taxon>Bacteria</taxon>
        <taxon>Deltaproteobacteria</taxon>
        <taxon>Bradymonadales</taxon>
        <taxon>Bradymonadaceae</taxon>
        <taxon>Persicimonas</taxon>
    </lineage>
</organism>
<dbReference type="RefSeq" id="WP_141195869.1">
    <property type="nucleotide sequence ID" value="NZ_CP041186.1"/>
</dbReference>
<reference evidence="1 2" key="1">
    <citation type="submission" date="2019-06" db="EMBL/GenBank/DDBJ databases">
        <title>Persicimonas caeni gen. nov., sp. nov., a predatory bacterium isolated from solar saltern.</title>
        <authorList>
            <person name="Wang S."/>
        </authorList>
    </citation>
    <scope>NUCLEOTIDE SEQUENCE [LARGE SCALE GENOMIC DNA]</scope>
    <source>
        <strain evidence="1 2">YN101</strain>
    </source>
</reference>
<proteinExistence type="predicted"/>
<dbReference type="EMBL" id="CP041186">
    <property type="protein sequence ID" value="QDG49371.1"/>
    <property type="molecule type" value="Genomic_DNA"/>
</dbReference>